<dbReference type="AlphaFoldDB" id="A0A1I3SEW9"/>
<evidence type="ECO:0000313" key="8">
    <source>
        <dbReference type="EMBL" id="PHM39129.1"/>
    </source>
</evidence>
<dbReference type="Proteomes" id="UP000224607">
    <property type="component" value="Unassembled WGS sequence"/>
</dbReference>
<comment type="similarity">
    <text evidence="7">Belongs to the class I-like SAM-binding methyltransferase superfamily. C5-methyltransferase family.</text>
</comment>
<dbReference type="GO" id="GO:0009307">
    <property type="term" value="P:DNA restriction-modification system"/>
    <property type="evidence" value="ECO:0007669"/>
    <property type="project" value="UniProtKB-KW"/>
</dbReference>
<dbReference type="InterPro" id="IPR029063">
    <property type="entry name" value="SAM-dependent_MTases_sf"/>
</dbReference>
<keyword evidence="2 7" id="KW-0489">Methyltransferase</keyword>
<dbReference type="GO" id="GO:0003886">
    <property type="term" value="F:DNA (cytosine-5-)-methyltransferase activity"/>
    <property type="evidence" value="ECO:0007669"/>
    <property type="project" value="UniProtKB-EC"/>
</dbReference>
<name>A0A1I3SEW9_9GAMM</name>
<evidence type="ECO:0000313" key="9">
    <source>
        <dbReference type="EMBL" id="SFJ56209.1"/>
    </source>
</evidence>
<dbReference type="GO" id="GO:0032259">
    <property type="term" value="P:methylation"/>
    <property type="evidence" value="ECO:0007669"/>
    <property type="project" value="UniProtKB-KW"/>
</dbReference>
<dbReference type="InterPro" id="IPR001525">
    <property type="entry name" value="C5_MeTfrase"/>
</dbReference>
<accession>A0A1I3SEW9</accession>
<feature type="active site" evidence="7">
    <location>
        <position position="76"/>
    </location>
</feature>
<evidence type="ECO:0000256" key="7">
    <source>
        <dbReference type="PROSITE-ProRule" id="PRU01016"/>
    </source>
</evidence>
<evidence type="ECO:0000313" key="10">
    <source>
        <dbReference type="Proteomes" id="UP000198919"/>
    </source>
</evidence>
<dbReference type="NCBIfam" id="TIGR00675">
    <property type="entry name" value="dcm"/>
    <property type="match status" value="1"/>
</dbReference>
<protein>
    <recommendedName>
        <fullName evidence="1">DNA (cytosine-5-)-methyltransferase</fullName>
        <ecNumber evidence="1">2.1.1.37</ecNumber>
    </recommendedName>
</protein>
<proteinExistence type="inferred from homology"/>
<keyword evidence="11" id="KW-1185">Reference proteome</keyword>
<comment type="catalytic activity">
    <reaction evidence="6">
        <text>a 2'-deoxycytidine in DNA + S-adenosyl-L-methionine = a 5-methyl-2'-deoxycytidine in DNA + S-adenosyl-L-homocysteine + H(+)</text>
        <dbReference type="Rhea" id="RHEA:13681"/>
        <dbReference type="Rhea" id="RHEA-COMP:11369"/>
        <dbReference type="Rhea" id="RHEA-COMP:11370"/>
        <dbReference type="ChEBI" id="CHEBI:15378"/>
        <dbReference type="ChEBI" id="CHEBI:57856"/>
        <dbReference type="ChEBI" id="CHEBI:59789"/>
        <dbReference type="ChEBI" id="CHEBI:85452"/>
        <dbReference type="ChEBI" id="CHEBI:85454"/>
        <dbReference type="EC" id="2.1.1.37"/>
    </reaction>
</comment>
<reference evidence="10" key="2">
    <citation type="submission" date="2016-10" db="EMBL/GenBank/DDBJ databases">
        <authorList>
            <person name="Varghese N."/>
            <person name="Submissions S."/>
        </authorList>
    </citation>
    <scope>NUCLEOTIDE SEQUENCE [LARGE SCALE GENOMIC DNA]</scope>
    <source>
        <strain evidence="10">DSM 17908</strain>
    </source>
</reference>
<keyword evidence="5" id="KW-0680">Restriction system</keyword>
<dbReference type="EMBL" id="FORG01000011">
    <property type="protein sequence ID" value="SFJ56209.1"/>
    <property type="molecule type" value="Genomic_DNA"/>
</dbReference>
<dbReference type="Pfam" id="PF00145">
    <property type="entry name" value="DNA_methylase"/>
    <property type="match status" value="1"/>
</dbReference>
<evidence type="ECO:0000256" key="2">
    <source>
        <dbReference type="ARBA" id="ARBA00022603"/>
    </source>
</evidence>
<dbReference type="EMBL" id="NITY01000012">
    <property type="protein sequence ID" value="PHM39129.1"/>
    <property type="molecule type" value="Genomic_DNA"/>
</dbReference>
<dbReference type="InterPro" id="IPR050750">
    <property type="entry name" value="C5-MTase"/>
</dbReference>
<dbReference type="EC" id="2.1.1.37" evidence="1"/>
<dbReference type="Proteomes" id="UP000198919">
    <property type="component" value="Unassembled WGS sequence"/>
</dbReference>
<dbReference type="PANTHER" id="PTHR46098:SF1">
    <property type="entry name" value="TRNA (CYTOSINE(38)-C(5))-METHYLTRANSFERASE"/>
    <property type="match status" value="1"/>
</dbReference>
<dbReference type="PROSITE" id="PS00094">
    <property type="entry name" value="C5_MTASE_1"/>
    <property type="match status" value="1"/>
</dbReference>
<evidence type="ECO:0000256" key="4">
    <source>
        <dbReference type="ARBA" id="ARBA00022691"/>
    </source>
</evidence>
<dbReference type="Gene3D" id="3.90.120.10">
    <property type="entry name" value="DNA Methylase, subunit A, domain 2"/>
    <property type="match status" value="1"/>
</dbReference>
<dbReference type="RefSeq" id="WP_092511265.1">
    <property type="nucleotide sequence ID" value="NZ_CAWNQB010000004.1"/>
</dbReference>
<evidence type="ECO:0000256" key="3">
    <source>
        <dbReference type="ARBA" id="ARBA00022679"/>
    </source>
</evidence>
<reference evidence="8 11" key="3">
    <citation type="journal article" date="2017" name="Nat. Microbiol.">
        <title>Natural product diversity associated with the nematode symbionts Photorhabdus and Xenorhabdus.</title>
        <authorList>
            <person name="Tobias N.J."/>
            <person name="Wolff H."/>
            <person name="Djahanschiri B."/>
            <person name="Grundmann F."/>
            <person name="Kronenwerth M."/>
            <person name="Shi Y.M."/>
            <person name="Simonyi S."/>
            <person name="Grun P."/>
            <person name="Shapiro-Ilan D."/>
            <person name="Pidot S.J."/>
            <person name="Stinear T.P."/>
            <person name="Ebersberger I."/>
            <person name="Bode H.B."/>
        </authorList>
    </citation>
    <scope>NUCLEOTIDE SEQUENCE [LARGE SCALE GENOMIC DNA]</scope>
    <source>
        <strain evidence="8 11">DSM 17908</strain>
    </source>
</reference>
<dbReference type="PROSITE" id="PS51679">
    <property type="entry name" value="SAM_MT_C5"/>
    <property type="match status" value="1"/>
</dbReference>
<reference evidence="9" key="1">
    <citation type="submission" date="2016-10" db="EMBL/GenBank/DDBJ databases">
        <authorList>
            <person name="de Groot N.N."/>
        </authorList>
    </citation>
    <scope>NUCLEOTIDE SEQUENCE [LARGE SCALE GENOMIC DNA]</scope>
    <source>
        <strain evidence="9">DSM 17908</strain>
    </source>
</reference>
<dbReference type="OrthoDB" id="9813719at2"/>
<keyword evidence="4 7" id="KW-0949">S-adenosyl-L-methionine</keyword>
<dbReference type="STRING" id="351675.SAMN05421680_11155"/>
<gene>
    <name evidence="9" type="ORF">SAMN05421680_11155</name>
    <name evidence="8" type="ORF">Xmau_03034</name>
</gene>
<evidence type="ECO:0000313" key="11">
    <source>
        <dbReference type="Proteomes" id="UP000224607"/>
    </source>
</evidence>
<dbReference type="SUPFAM" id="SSF53335">
    <property type="entry name" value="S-adenosyl-L-methionine-dependent methyltransferases"/>
    <property type="match status" value="1"/>
</dbReference>
<dbReference type="PANTHER" id="PTHR46098">
    <property type="entry name" value="TRNA (CYTOSINE(38)-C(5))-METHYLTRANSFERASE"/>
    <property type="match status" value="1"/>
</dbReference>
<evidence type="ECO:0000256" key="6">
    <source>
        <dbReference type="ARBA" id="ARBA00047422"/>
    </source>
</evidence>
<keyword evidence="3 7" id="KW-0808">Transferase</keyword>
<dbReference type="Gene3D" id="3.40.50.150">
    <property type="entry name" value="Vaccinia Virus protein VP39"/>
    <property type="match status" value="1"/>
</dbReference>
<sequence>MIHFGSVCSGIEAASVAWEPLGMSPVWFSEIEKFPNAVLKYHWPHIHNLGDMTRLPAMIADNQADAPDILVGGTPCQAFSLAGLRNGLKDERGQLTLSFVELANAIDTARAENGKPSSIIVWENVPGVLSSKDNAFGCFLAGLAGEDEPLQPSGKKWTNAGYVSGSQRNIAWRVLDAQYFGVAQRRRRVFVVASARKNFCPATVLFEPESMRRDTPPSRKEREAITSDVVLRLTSGGETTGTLLASCGSKQFLGNQEVFSGDFHIVSCQPQKYSHWDSTLNPHPTLNQSHSTGGIGMSNQEIFSQRGSGLISPHRLLSFGEYRADDIASTLKLRDCKSATDLMVYSLAGNTINRASGNGGNGKGYKAEISYTLTESKVHSVSHGHTVRRLTPVECERLQGFPDNHTQIPWNKKSEENCPDGHRYQAIGNSMAVPVMAWIGKRILMQK</sequence>
<evidence type="ECO:0000256" key="1">
    <source>
        <dbReference type="ARBA" id="ARBA00011975"/>
    </source>
</evidence>
<dbReference type="InterPro" id="IPR018117">
    <property type="entry name" value="C5_DNA_meth_AS"/>
</dbReference>
<evidence type="ECO:0000256" key="5">
    <source>
        <dbReference type="ARBA" id="ARBA00022747"/>
    </source>
</evidence>
<organism evidence="9 10">
    <name type="scientific">Xenorhabdus mauleonii</name>
    <dbReference type="NCBI Taxonomy" id="351675"/>
    <lineage>
        <taxon>Bacteria</taxon>
        <taxon>Pseudomonadati</taxon>
        <taxon>Pseudomonadota</taxon>
        <taxon>Gammaproteobacteria</taxon>
        <taxon>Enterobacterales</taxon>
        <taxon>Morganellaceae</taxon>
        <taxon>Xenorhabdus</taxon>
    </lineage>
</organism>